<feature type="transmembrane region" description="Helical" evidence="8">
    <location>
        <begin position="176"/>
        <end position="194"/>
    </location>
</feature>
<dbReference type="Proteomes" id="UP000318528">
    <property type="component" value="Unassembled WGS sequence"/>
</dbReference>
<dbReference type="GO" id="GO:0005886">
    <property type="term" value="C:plasma membrane"/>
    <property type="evidence" value="ECO:0007669"/>
    <property type="project" value="UniProtKB-SubCell"/>
</dbReference>
<keyword evidence="5 8" id="KW-0812">Transmembrane</keyword>
<comment type="caution">
    <text evidence="10">The sequence shown here is derived from an EMBL/GenBank/DDBJ whole genome shotgun (WGS) entry which is preliminary data.</text>
</comment>
<evidence type="ECO:0000313" key="12">
    <source>
        <dbReference type="Proteomes" id="UP000318669"/>
    </source>
</evidence>
<keyword evidence="6 8" id="KW-1133">Transmembrane helix</keyword>
<evidence type="ECO:0000256" key="3">
    <source>
        <dbReference type="ARBA" id="ARBA00022448"/>
    </source>
</evidence>
<dbReference type="InterPro" id="IPR052017">
    <property type="entry name" value="TSUP"/>
</dbReference>
<evidence type="ECO:0000256" key="4">
    <source>
        <dbReference type="ARBA" id="ARBA00022475"/>
    </source>
</evidence>
<comment type="subcellular location">
    <subcellularLocation>
        <location evidence="1 8">Cell membrane</location>
        <topology evidence="1 8">Multi-pass membrane protein</topology>
    </subcellularLocation>
</comment>
<dbReference type="InterPro" id="IPR002781">
    <property type="entry name" value="TM_pro_TauE-like"/>
</dbReference>
<evidence type="ECO:0000313" key="10">
    <source>
        <dbReference type="EMBL" id="TRX12178.1"/>
    </source>
</evidence>
<evidence type="ECO:0000313" key="9">
    <source>
        <dbReference type="EMBL" id="TRX08031.1"/>
    </source>
</evidence>
<feature type="transmembrane region" description="Helical" evidence="8">
    <location>
        <begin position="27"/>
        <end position="48"/>
    </location>
</feature>
<feature type="transmembrane region" description="Helical" evidence="8">
    <location>
        <begin position="237"/>
        <end position="256"/>
    </location>
</feature>
<evidence type="ECO:0000256" key="2">
    <source>
        <dbReference type="ARBA" id="ARBA00009142"/>
    </source>
</evidence>
<feature type="transmembrane region" description="Helical" evidence="8">
    <location>
        <begin position="140"/>
        <end position="156"/>
    </location>
</feature>
<keyword evidence="3" id="KW-0813">Transport</keyword>
<gene>
    <name evidence="10" type="ORF">FNW11_04205</name>
    <name evidence="9" type="ORF">FNW12_04615</name>
</gene>
<dbReference type="OrthoDB" id="8480055at2"/>
<dbReference type="PANTHER" id="PTHR30269:SF38">
    <property type="entry name" value="SULFITE EXPORTER TAUE_SAFE"/>
    <property type="match status" value="1"/>
</dbReference>
<evidence type="ECO:0000256" key="7">
    <source>
        <dbReference type="ARBA" id="ARBA00023136"/>
    </source>
</evidence>
<reference evidence="11 12" key="1">
    <citation type="submission" date="2019-07" db="EMBL/GenBank/DDBJ databases">
        <title>Novel species of Flavobacterium.</title>
        <authorList>
            <person name="Liu Q."/>
            <person name="Xin Y.-H."/>
        </authorList>
    </citation>
    <scope>NUCLEOTIDE SEQUENCE [LARGE SCALE GENOMIC DNA]</scope>
    <source>
        <strain evidence="9 11">GSP39</strain>
        <strain evidence="10 12">GSR22</strain>
    </source>
</reference>
<dbReference type="EMBL" id="VJZL01000004">
    <property type="protein sequence ID" value="TRX12178.1"/>
    <property type="molecule type" value="Genomic_DNA"/>
</dbReference>
<feature type="transmembrane region" description="Helical" evidence="8">
    <location>
        <begin position="68"/>
        <end position="88"/>
    </location>
</feature>
<evidence type="ECO:0000256" key="8">
    <source>
        <dbReference type="RuleBase" id="RU363041"/>
    </source>
</evidence>
<evidence type="ECO:0000256" key="6">
    <source>
        <dbReference type="ARBA" id="ARBA00022989"/>
    </source>
</evidence>
<dbReference type="AlphaFoldDB" id="A0A553BVA1"/>
<keyword evidence="4 8" id="KW-1003">Cell membrane</keyword>
<sequence length="257" mass="28148">MEYIIICLAALLGSGLTLFSGFGLGTLLVPVFGLFFPIEIAIILTAIVHFLNNLFKLFLLGKSANLNVVLRFGIPAILFAFLGAYILSLLTDMQPLMDYQMGNHIFEIMPIKLTIGILLLFFSLFEVVPSLANIQFDKKYLPLGGILSGFFGGLSGNQGALRAAFLIRANLSKQSFIATGVVIACLVDISRLTIYSKEIINHSDHFDYTLLTLATLSAFIGAYFGNKLLEKVTIKTIQNLVTVMLILFAILLIMGII</sequence>
<accession>A0A553BVA1</accession>
<name>A0A553BVA1_9FLAO</name>
<evidence type="ECO:0000256" key="5">
    <source>
        <dbReference type="ARBA" id="ARBA00022692"/>
    </source>
</evidence>
<protein>
    <recommendedName>
        <fullName evidence="8">Probable membrane transporter protein</fullName>
    </recommendedName>
</protein>
<proteinExistence type="inferred from homology"/>
<dbReference type="EMBL" id="VJZN01000006">
    <property type="protein sequence ID" value="TRX08031.1"/>
    <property type="molecule type" value="Genomic_DNA"/>
</dbReference>
<evidence type="ECO:0000256" key="1">
    <source>
        <dbReference type="ARBA" id="ARBA00004651"/>
    </source>
</evidence>
<dbReference type="Proteomes" id="UP000318669">
    <property type="component" value="Unassembled WGS sequence"/>
</dbReference>
<feature type="transmembrane region" description="Helical" evidence="8">
    <location>
        <begin position="108"/>
        <end position="128"/>
    </location>
</feature>
<dbReference type="RefSeq" id="WP_143386664.1">
    <property type="nucleotide sequence ID" value="NZ_VJZL01000004.1"/>
</dbReference>
<evidence type="ECO:0000313" key="11">
    <source>
        <dbReference type="Proteomes" id="UP000318528"/>
    </source>
</evidence>
<keyword evidence="7 8" id="KW-0472">Membrane</keyword>
<comment type="similarity">
    <text evidence="2 8">Belongs to the 4-toluene sulfonate uptake permease (TSUP) (TC 2.A.102) family.</text>
</comment>
<dbReference type="PANTHER" id="PTHR30269">
    <property type="entry name" value="TRANSMEMBRANE PROTEIN YFCA"/>
    <property type="match status" value="1"/>
</dbReference>
<feature type="transmembrane region" description="Helical" evidence="8">
    <location>
        <begin position="206"/>
        <end position="225"/>
    </location>
</feature>
<dbReference type="Pfam" id="PF01925">
    <property type="entry name" value="TauE"/>
    <property type="match status" value="1"/>
</dbReference>
<organism evidence="10 12">
    <name type="scientific">Flavobacterium gawalongense</name>
    <dbReference type="NCBI Taxonomy" id="2594432"/>
    <lineage>
        <taxon>Bacteria</taxon>
        <taxon>Pseudomonadati</taxon>
        <taxon>Bacteroidota</taxon>
        <taxon>Flavobacteriia</taxon>
        <taxon>Flavobacteriales</taxon>
        <taxon>Flavobacteriaceae</taxon>
        <taxon>Flavobacterium</taxon>
    </lineage>
</organism>
<keyword evidence="11" id="KW-1185">Reference proteome</keyword>